<dbReference type="OrthoDB" id="299253at2759"/>
<protein>
    <submittedName>
        <fullName evidence="2">Uncharacterized protein</fullName>
    </submittedName>
</protein>
<proteinExistence type="predicted"/>
<evidence type="ECO:0000313" key="2">
    <source>
        <dbReference type="EMBL" id="CAD8189722.1"/>
    </source>
</evidence>
<keyword evidence="1" id="KW-1133">Transmembrane helix</keyword>
<reference evidence="2" key="1">
    <citation type="submission" date="2021-01" db="EMBL/GenBank/DDBJ databases">
        <authorList>
            <consortium name="Genoscope - CEA"/>
            <person name="William W."/>
        </authorList>
    </citation>
    <scope>NUCLEOTIDE SEQUENCE</scope>
</reference>
<keyword evidence="1" id="KW-0472">Membrane</keyword>
<keyword evidence="1" id="KW-0812">Transmembrane</keyword>
<gene>
    <name evidence="2" type="ORF">POCTA_138.1.T0950202</name>
</gene>
<dbReference type="OMA" id="CYAYSIL"/>
<evidence type="ECO:0000313" key="3">
    <source>
        <dbReference type="Proteomes" id="UP000683925"/>
    </source>
</evidence>
<organism evidence="2 3">
    <name type="scientific">Paramecium octaurelia</name>
    <dbReference type="NCBI Taxonomy" id="43137"/>
    <lineage>
        <taxon>Eukaryota</taxon>
        <taxon>Sar</taxon>
        <taxon>Alveolata</taxon>
        <taxon>Ciliophora</taxon>
        <taxon>Intramacronucleata</taxon>
        <taxon>Oligohymenophorea</taxon>
        <taxon>Peniculida</taxon>
        <taxon>Parameciidae</taxon>
        <taxon>Paramecium</taxon>
    </lineage>
</organism>
<feature type="transmembrane region" description="Helical" evidence="1">
    <location>
        <begin position="391"/>
        <end position="414"/>
    </location>
</feature>
<accession>A0A8S1WL10</accession>
<evidence type="ECO:0000256" key="1">
    <source>
        <dbReference type="SAM" id="Phobius"/>
    </source>
</evidence>
<name>A0A8S1WL10_PAROT</name>
<dbReference type="EMBL" id="CAJJDP010000094">
    <property type="protein sequence ID" value="CAD8189722.1"/>
    <property type="molecule type" value="Genomic_DNA"/>
</dbReference>
<feature type="transmembrane region" description="Helical" evidence="1">
    <location>
        <begin position="252"/>
        <end position="278"/>
    </location>
</feature>
<dbReference type="AlphaFoldDB" id="A0A8S1WL10"/>
<comment type="caution">
    <text evidence="2">The sequence shown here is derived from an EMBL/GenBank/DDBJ whole genome shotgun (WGS) entry which is preliminary data.</text>
</comment>
<feature type="transmembrane region" description="Helical" evidence="1">
    <location>
        <begin position="73"/>
        <end position="96"/>
    </location>
</feature>
<sequence>MKNISCLTIGEILTQTAPNSSQLWGLDIKTNYQYCEFTQQMSRLFTFSDFEQNITNPLYQAEIATKLSNVNEVFLPVCYAYSILRIFMVISVVFYVRQKMKDIFEQSQKKFTDEKQFELDCYKWTISISLYAEIICALRDFLLFKGTILYSNVMNQSEISCFIDIYNQGNLTCKNSTSLNNWRSFNYNRDECNCLYFSPIQQRPYMITSIVFWIITESITQGLVGFTVLILSRLNKKESSGWNFIKPSFVRFVVTTILMMILYSILIFACNLQIYYRFYSLSVVSYYLLQKCVIFLIIFDKLYSKVWLELKLRLPTLHSSGIAWSKTLNMLKKRIQKPVDPSEQIKEIYQQKYRQQYEQTLEKYFDDAIQPNLDRYEREYNAKMKTQWYDYLNYILLINLIGIIGYILIATYGLFYQTNNPNSNSFLFWIGFILALVELIVFEVSNVVFQLHCFLIELYKQCEEECSALDTNQQESGMVTLFN</sequence>
<feature type="transmembrane region" description="Helical" evidence="1">
    <location>
        <begin position="426"/>
        <end position="449"/>
    </location>
</feature>
<feature type="transmembrane region" description="Helical" evidence="1">
    <location>
        <begin position="205"/>
        <end position="231"/>
    </location>
</feature>
<dbReference type="Proteomes" id="UP000683925">
    <property type="component" value="Unassembled WGS sequence"/>
</dbReference>
<keyword evidence="3" id="KW-1185">Reference proteome</keyword>